<comment type="similarity">
    <text evidence="1">Belongs to the TAF9 family. CENP-S/MHF1 subfamily.</text>
</comment>
<feature type="region of interest" description="Disordered" evidence="6">
    <location>
        <begin position="99"/>
        <end position="141"/>
    </location>
</feature>
<evidence type="ECO:0000256" key="5">
    <source>
        <dbReference type="ARBA" id="ARBA00023204"/>
    </source>
</evidence>
<dbReference type="RefSeq" id="XP_034243560.1">
    <property type="nucleotide sequence ID" value="XM_034387669.1"/>
</dbReference>
<evidence type="ECO:0000313" key="7">
    <source>
        <dbReference type="Proteomes" id="UP000515158"/>
    </source>
</evidence>
<dbReference type="InterPro" id="IPR009072">
    <property type="entry name" value="Histone-fold"/>
</dbReference>
<gene>
    <name evidence="8 9" type="primary">LOC117646614</name>
</gene>
<dbReference type="GO" id="GO:0003677">
    <property type="term" value="F:DNA binding"/>
    <property type="evidence" value="ECO:0007669"/>
    <property type="project" value="UniProtKB-KW"/>
</dbReference>
<dbReference type="GO" id="GO:0003682">
    <property type="term" value="F:chromatin binding"/>
    <property type="evidence" value="ECO:0007669"/>
    <property type="project" value="TreeGrafter"/>
</dbReference>
<dbReference type="PANTHER" id="PTHR22980:SF0">
    <property type="entry name" value="CENTROMERE PROTEIN S"/>
    <property type="match status" value="1"/>
</dbReference>
<name>A0A6P8Z1Q4_THRPL</name>
<evidence type="ECO:0000256" key="2">
    <source>
        <dbReference type="ARBA" id="ARBA00016400"/>
    </source>
</evidence>
<evidence type="ECO:0000313" key="8">
    <source>
        <dbReference type="RefSeq" id="XP_034243560.1"/>
    </source>
</evidence>
<dbReference type="GO" id="GO:0006281">
    <property type="term" value="P:DNA repair"/>
    <property type="evidence" value="ECO:0007669"/>
    <property type="project" value="UniProtKB-KW"/>
</dbReference>
<evidence type="ECO:0000256" key="4">
    <source>
        <dbReference type="ARBA" id="ARBA00023125"/>
    </source>
</evidence>
<dbReference type="PANTHER" id="PTHR22980">
    <property type="entry name" value="CORTISTATIN"/>
    <property type="match status" value="1"/>
</dbReference>
<dbReference type="RefSeq" id="XP_034243561.1">
    <property type="nucleotide sequence ID" value="XM_034387670.1"/>
</dbReference>
<dbReference type="GO" id="GO:0000712">
    <property type="term" value="P:resolution of meiotic recombination intermediates"/>
    <property type="evidence" value="ECO:0007669"/>
    <property type="project" value="TreeGrafter"/>
</dbReference>
<keyword evidence="5" id="KW-0234">DNA repair</keyword>
<dbReference type="CDD" id="cd22919">
    <property type="entry name" value="HFD_CENP-S"/>
    <property type="match status" value="1"/>
</dbReference>
<keyword evidence="7" id="KW-1185">Reference proteome</keyword>
<evidence type="ECO:0000256" key="6">
    <source>
        <dbReference type="SAM" id="MobiDB-lite"/>
    </source>
</evidence>
<dbReference type="GeneID" id="117646614"/>
<accession>A0A6P8Z1Q4</accession>
<evidence type="ECO:0000256" key="1">
    <source>
        <dbReference type="ARBA" id="ARBA00006612"/>
    </source>
</evidence>
<evidence type="ECO:0000256" key="3">
    <source>
        <dbReference type="ARBA" id="ARBA00022763"/>
    </source>
</evidence>
<protein>
    <recommendedName>
        <fullName evidence="2">Centromere protein S</fullName>
    </recommendedName>
</protein>
<dbReference type="GO" id="GO:0071821">
    <property type="term" value="C:FANCM-MHF complex"/>
    <property type="evidence" value="ECO:0007669"/>
    <property type="project" value="InterPro"/>
</dbReference>
<evidence type="ECO:0000313" key="9">
    <source>
        <dbReference type="RefSeq" id="XP_034243561.1"/>
    </source>
</evidence>
<dbReference type="Proteomes" id="UP000515158">
    <property type="component" value="Unplaced"/>
</dbReference>
<sequence length="141" mass="15966">MAFPTLDSFNETDKLKLTVLCDVRKICQEVGSGLTTKVSFNKQSFELIAEMVWHKIQDYGSDLEHFARHAKRTTVNGDDVKLLVRKNESLRERILKMTEDLSSASSSKKRKKDRDSDAGSDVGQLEDNPIGNFDIDDILDD</sequence>
<dbReference type="Gene3D" id="1.10.20.10">
    <property type="entry name" value="Histone, subunit A"/>
    <property type="match status" value="1"/>
</dbReference>
<dbReference type="InterPro" id="IPR029003">
    <property type="entry name" value="CENP-S/Mhf1"/>
</dbReference>
<reference evidence="8 9" key="1">
    <citation type="submission" date="2025-04" db="UniProtKB">
        <authorList>
            <consortium name="RefSeq"/>
        </authorList>
    </citation>
    <scope>IDENTIFICATION</scope>
    <source>
        <tissue evidence="8 9">Total insect</tissue>
    </source>
</reference>
<dbReference type="KEGG" id="tpal:117646614"/>
<organism evidence="9">
    <name type="scientific">Thrips palmi</name>
    <name type="common">Melon thrips</name>
    <dbReference type="NCBI Taxonomy" id="161013"/>
    <lineage>
        <taxon>Eukaryota</taxon>
        <taxon>Metazoa</taxon>
        <taxon>Ecdysozoa</taxon>
        <taxon>Arthropoda</taxon>
        <taxon>Hexapoda</taxon>
        <taxon>Insecta</taxon>
        <taxon>Pterygota</taxon>
        <taxon>Neoptera</taxon>
        <taxon>Paraneoptera</taxon>
        <taxon>Thysanoptera</taxon>
        <taxon>Terebrantia</taxon>
        <taxon>Thripoidea</taxon>
        <taxon>Thripidae</taxon>
        <taxon>Thrips</taxon>
    </lineage>
</organism>
<dbReference type="OrthoDB" id="1872155at2759"/>
<keyword evidence="4" id="KW-0238">DNA-binding</keyword>
<dbReference type="Pfam" id="PF15630">
    <property type="entry name" value="CENP-S"/>
    <property type="match status" value="1"/>
</dbReference>
<dbReference type="SUPFAM" id="SSF47113">
    <property type="entry name" value="Histone-fold"/>
    <property type="match status" value="1"/>
</dbReference>
<proteinExistence type="inferred from homology"/>
<dbReference type="GO" id="GO:0046982">
    <property type="term" value="F:protein heterodimerization activity"/>
    <property type="evidence" value="ECO:0007669"/>
    <property type="project" value="InterPro"/>
</dbReference>
<dbReference type="GO" id="GO:0031297">
    <property type="term" value="P:replication fork processing"/>
    <property type="evidence" value="ECO:0007669"/>
    <property type="project" value="TreeGrafter"/>
</dbReference>
<dbReference type="AlphaFoldDB" id="A0A6P8Z1Q4"/>
<keyword evidence="3" id="KW-0227">DNA damage</keyword>